<sequence>MSTRPEQSVSVEEPYSKLEEANKPVWNASMFWVCNPYIAFFCSQLEVLKPAPVHFCTDFMSTANATVSTYGRDELRGGTLLQAVRVVQDSHLINTHPYLQPTRATIPNRHSFADPDVAHEEIHGVE</sequence>
<name>A0A0C2N4K6_THEKT</name>
<keyword evidence="2" id="KW-1185">Reference proteome</keyword>
<organism evidence="1 2">
    <name type="scientific">Thelohanellus kitauei</name>
    <name type="common">Myxosporean</name>
    <dbReference type="NCBI Taxonomy" id="669202"/>
    <lineage>
        <taxon>Eukaryota</taxon>
        <taxon>Metazoa</taxon>
        <taxon>Cnidaria</taxon>
        <taxon>Myxozoa</taxon>
        <taxon>Myxosporea</taxon>
        <taxon>Bivalvulida</taxon>
        <taxon>Platysporina</taxon>
        <taxon>Myxobolidae</taxon>
        <taxon>Thelohanellus</taxon>
    </lineage>
</organism>
<comment type="caution">
    <text evidence="1">The sequence shown here is derived from an EMBL/GenBank/DDBJ whole genome shotgun (WGS) entry which is preliminary data.</text>
</comment>
<dbReference type="Proteomes" id="UP000031668">
    <property type="component" value="Unassembled WGS sequence"/>
</dbReference>
<protein>
    <submittedName>
        <fullName evidence="1">Uncharacterized protein</fullName>
    </submittedName>
</protein>
<dbReference type="EMBL" id="JWZT01001813">
    <property type="protein sequence ID" value="KII71280.1"/>
    <property type="molecule type" value="Genomic_DNA"/>
</dbReference>
<reference evidence="1 2" key="1">
    <citation type="journal article" date="2014" name="Genome Biol. Evol.">
        <title>The genome of the myxosporean Thelohanellus kitauei shows adaptations to nutrient acquisition within its fish host.</title>
        <authorList>
            <person name="Yang Y."/>
            <person name="Xiong J."/>
            <person name="Zhou Z."/>
            <person name="Huo F."/>
            <person name="Miao W."/>
            <person name="Ran C."/>
            <person name="Liu Y."/>
            <person name="Zhang J."/>
            <person name="Feng J."/>
            <person name="Wang M."/>
            <person name="Wang M."/>
            <person name="Wang L."/>
            <person name="Yao B."/>
        </authorList>
    </citation>
    <scope>NUCLEOTIDE SEQUENCE [LARGE SCALE GENOMIC DNA]</scope>
    <source>
        <strain evidence="1">Wuqing</strain>
    </source>
</reference>
<evidence type="ECO:0000313" key="2">
    <source>
        <dbReference type="Proteomes" id="UP000031668"/>
    </source>
</evidence>
<proteinExistence type="predicted"/>
<dbReference type="AlphaFoldDB" id="A0A0C2N4K6"/>
<evidence type="ECO:0000313" key="1">
    <source>
        <dbReference type="EMBL" id="KII71280.1"/>
    </source>
</evidence>
<accession>A0A0C2N4K6</accession>
<gene>
    <name evidence="1" type="ORF">RF11_08776</name>
</gene>